<protein>
    <recommendedName>
        <fullName evidence="10">Tyrosine kinase catalytic domain protein</fullName>
    </recommendedName>
</protein>
<evidence type="ECO:0008006" key="10">
    <source>
        <dbReference type="Google" id="ProtNLM"/>
    </source>
</evidence>
<dbReference type="EMBL" id="CAJMWR010002104">
    <property type="protein sequence ID" value="CAE6439764.1"/>
    <property type="molecule type" value="Genomic_DNA"/>
</dbReference>
<dbReference type="SUPFAM" id="SSF56112">
    <property type="entry name" value="Protein kinase-like (PK-like)"/>
    <property type="match status" value="1"/>
</dbReference>
<dbReference type="PROSITE" id="PS50011">
    <property type="entry name" value="PROTEIN_KINASE_DOM"/>
    <property type="match status" value="1"/>
</dbReference>
<accession>A0A8H3ARH6</accession>
<evidence type="ECO:0000313" key="8">
    <source>
        <dbReference type="EMBL" id="CAE6439764.1"/>
    </source>
</evidence>
<keyword evidence="2 4" id="KW-0863">Zinc-finger</keyword>
<dbReference type="Gene3D" id="1.10.510.10">
    <property type="entry name" value="Transferase(Phosphotransferase) domain 1"/>
    <property type="match status" value="1"/>
</dbReference>
<dbReference type="PANTHER" id="PTHR44329">
    <property type="entry name" value="SERINE/THREONINE-PROTEIN KINASE TNNI3K-RELATED"/>
    <property type="match status" value="1"/>
</dbReference>
<dbReference type="InterPro" id="IPR008271">
    <property type="entry name" value="Ser/Thr_kinase_AS"/>
</dbReference>
<dbReference type="GO" id="GO:0005524">
    <property type="term" value="F:ATP binding"/>
    <property type="evidence" value="ECO:0007669"/>
    <property type="project" value="InterPro"/>
</dbReference>
<dbReference type="Pfam" id="PF07714">
    <property type="entry name" value="PK_Tyr_Ser-Thr"/>
    <property type="match status" value="1"/>
</dbReference>
<keyword evidence="3" id="KW-0862">Zinc</keyword>
<evidence type="ECO:0000256" key="2">
    <source>
        <dbReference type="ARBA" id="ARBA00022771"/>
    </source>
</evidence>
<dbReference type="SUPFAM" id="SSF57903">
    <property type="entry name" value="FYVE/PHD zinc finger"/>
    <property type="match status" value="1"/>
</dbReference>
<feature type="compositionally biased region" description="Polar residues" evidence="5">
    <location>
        <begin position="158"/>
        <end position="170"/>
    </location>
</feature>
<evidence type="ECO:0000256" key="3">
    <source>
        <dbReference type="ARBA" id="ARBA00022833"/>
    </source>
</evidence>
<evidence type="ECO:0000256" key="1">
    <source>
        <dbReference type="ARBA" id="ARBA00022723"/>
    </source>
</evidence>
<dbReference type="GO" id="GO:0008270">
    <property type="term" value="F:zinc ion binding"/>
    <property type="evidence" value="ECO:0007669"/>
    <property type="project" value="UniProtKB-KW"/>
</dbReference>
<evidence type="ECO:0000256" key="5">
    <source>
        <dbReference type="SAM" id="MobiDB-lite"/>
    </source>
</evidence>
<dbReference type="AlphaFoldDB" id="A0A8H3ARH6"/>
<dbReference type="InterPro" id="IPR017455">
    <property type="entry name" value="Znf_FYVE-rel"/>
</dbReference>
<evidence type="ECO:0000259" key="6">
    <source>
        <dbReference type="PROSITE" id="PS50011"/>
    </source>
</evidence>
<dbReference type="Pfam" id="PF01363">
    <property type="entry name" value="FYVE"/>
    <property type="match status" value="1"/>
</dbReference>
<evidence type="ECO:0000313" key="9">
    <source>
        <dbReference type="Proteomes" id="UP000663840"/>
    </source>
</evidence>
<dbReference type="PROSITE" id="PS00108">
    <property type="entry name" value="PROTEIN_KINASE_ST"/>
    <property type="match status" value="1"/>
</dbReference>
<proteinExistence type="predicted"/>
<dbReference type="InterPro" id="IPR051681">
    <property type="entry name" value="Ser/Thr_Kinases-Pseudokinases"/>
</dbReference>
<evidence type="ECO:0000256" key="4">
    <source>
        <dbReference type="PROSITE-ProRule" id="PRU00091"/>
    </source>
</evidence>
<evidence type="ECO:0000259" key="7">
    <source>
        <dbReference type="PROSITE" id="PS50178"/>
    </source>
</evidence>
<dbReference type="InterPro" id="IPR013083">
    <property type="entry name" value="Znf_RING/FYVE/PHD"/>
</dbReference>
<dbReference type="InterPro" id="IPR001245">
    <property type="entry name" value="Ser-Thr/Tyr_kinase_cat_dom"/>
</dbReference>
<sequence>MRSLFFFAQKQSSRSSGTNLARPGEQIAVILCRNRWKPDHMATVCDSLTCSVKFSIVERKHHCRVCGGVFCHTCSARYIPLHTSNRTTAPETLPMELSSVNNTLDSLVDSRVCDRCYGLIYGHHHTAMPLTVEPEPSVTSELLTADSNPPFPLLAHSRPSNTSSGVSSGYTRIRRRSAQQSSSTISSFQSTYFNHSIQSNSGGGGSLSSTPSALGLMSLNYPQRAGINLLKESNNESDLWLPSQLRGSRTCYRPSRERLSLDEDALSLRSQVIPSAETGNGGNGKPLERIITPNSPGGVDELVRSEQTIRADVPNVIISGAMSNAEILAHLGKHGCIEVTNDIDASKSIDYPVVAGGFGDIYRGMLYDGTQVSIKCLRLMLDSGTTGRKHVKRAAHELYVWSKCNHPNVLEVYGVARYRNQIAMISPWMENGNLSQFLSRRPQVDRCALCIQIADGAAYLHSQGIAHGDIKGVNVLVAHDYTLKLADFGNASLKEYSLQFTTTANALNISPRWTAPEVVFGDTGHSVEADVYALGMTILEVITGAVPYAGISDVTVFAKVMQNIQPTRPEQHIPSGNPQADFLWALLTTCWAISPRDRPSAASVGDQMKLITQEGLLSKARWIPYSVLELSTS</sequence>
<feature type="region of interest" description="Disordered" evidence="5">
    <location>
        <begin position="149"/>
        <end position="182"/>
    </location>
</feature>
<keyword evidence="1" id="KW-0479">Metal-binding</keyword>
<dbReference type="GO" id="GO:0004674">
    <property type="term" value="F:protein serine/threonine kinase activity"/>
    <property type="evidence" value="ECO:0007669"/>
    <property type="project" value="TreeGrafter"/>
</dbReference>
<name>A0A8H3ARH6_9AGAM</name>
<reference evidence="8" key="1">
    <citation type="submission" date="2021-01" db="EMBL/GenBank/DDBJ databases">
        <authorList>
            <person name="Kaushik A."/>
        </authorList>
    </citation>
    <scope>NUCLEOTIDE SEQUENCE</scope>
    <source>
        <strain evidence="8">AG1-1A</strain>
    </source>
</reference>
<dbReference type="SMART" id="SM00064">
    <property type="entry name" value="FYVE"/>
    <property type="match status" value="1"/>
</dbReference>
<dbReference type="CDD" id="cd15760">
    <property type="entry name" value="FYVE_scVPS27p_like"/>
    <property type="match status" value="1"/>
</dbReference>
<dbReference type="PANTHER" id="PTHR44329:SF214">
    <property type="entry name" value="PROTEIN KINASE DOMAIN-CONTAINING PROTEIN"/>
    <property type="match status" value="1"/>
</dbReference>
<organism evidence="8 9">
    <name type="scientific">Rhizoctonia solani</name>
    <dbReference type="NCBI Taxonomy" id="456999"/>
    <lineage>
        <taxon>Eukaryota</taxon>
        <taxon>Fungi</taxon>
        <taxon>Dikarya</taxon>
        <taxon>Basidiomycota</taxon>
        <taxon>Agaricomycotina</taxon>
        <taxon>Agaricomycetes</taxon>
        <taxon>Cantharellales</taxon>
        <taxon>Ceratobasidiaceae</taxon>
        <taxon>Rhizoctonia</taxon>
    </lineage>
</organism>
<dbReference type="InterPro" id="IPR000719">
    <property type="entry name" value="Prot_kinase_dom"/>
</dbReference>
<dbReference type="SMART" id="SM00220">
    <property type="entry name" value="S_TKc"/>
    <property type="match status" value="1"/>
</dbReference>
<dbReference type="InterPro" id="IPR000306">
    <property type="entry name" value="Znf_FYVE"/>
</dbReference>
<dbReference type="Gene3D" id="3.30.40.10">
    <property type="entry name" value="Zinc/RING finger domain, C3HC4 (zinc finger)"/>
    <property type="match status" value="1"/>
</dbReference>
<feature type="domain" description="FYVE-type" evidence="7">
    <location>
        <begin position="50"/>
        <end position="121"/>
    </location>
</feature>
<dbReference type="InterPro" id="IPR011009">
    <property type="entry name" value="Kinase-like_dom_sf"/>
</dbReference>
<feature type="domain" description="Protein kinase" evidence="6">
    <location>
        <begin position="347"/>
        <end position="611"/>
    </location>
</feature>
<comment type="caution">
    <text evidence="8">The sequence shown here is derived from an EMBL/GenBank/DDBJ whole genome shotgun (WGS) entry which is preliminary data.</text>
</comment>
<dbReference type="PROSITE" id="PS50178">
    <property type="entry name" value="ZF_FYVE"/>
    <property type="match status" value="1"/>
</dbReference>
<gene>
    <name evidence="8" type="ORF">RDB_LOCUS76866</name>
</gene>
<dbReference type="InterPro" id="IPR011011">
    <property type="entry name" value="Znf_FYVE_PHD"/>
</dbReference>
<dbReference type="Proteomes" id="UP000663840">
    <property type="component" value="Unassembled WGS sequence"/>
</dbReference>